<dbReference type="Pfam" id="PF00589">
    <property type="entry name" value="Phage_integrase"/>
    <property type="match status" value="1"/>
</dbReference>
<evidence type="ECO:0000256" key="3">
    <source>
        <dbReference type="SAM" id="MobiDB-lite"/>
    </source>
</evidence>
<evidence type="ECO:0000259" key="4">
    <source>
        <dbReference type="PROSITE" id="PS51898"/>
    </source>
</evidence>
<dbReference type="PANTHER" id="PTHR30349">
    <property type="entry name" value="PHAGE INTEGRASE-RELATED"/>
    <property type="match status" value="1"/>
</dbReference>
<gene>
    <name evidence="5" type="ORF">ACFPZ3_55875</name>
</gene>
<evidence type="ECO:0000313" key="5">
    <source>
        <dbReference type="EMBL" id="MFC5833192.1"/>
    </source>
</evidence>
<reference evidence="6" key="1">
    <citation type="journal article" date="2019" name="Int. J. Syst. Evol. Microbiol.">
        <title>The Global Catalogue of Microorganisms (GCM) 10K type strain sequencing project: providing services to taxonomists for standard genome sequencing and annotation.</title>
        <authorList>
            <consortium name="The Broad Institute Genomics Platform"/>
            <consortium name="The Broad Institute Genome Sequencing Center for Infectious Disease"/>
            <person name="Wu L."/>
            <person name="Ma J."/>
        </authorList>
    </citation>
    <scope>NUCLEOTIDE SEQUENCE [LARGE SCALE GENOMIC DNA]</scope>
    <source>
        <strain evidence="6">CCUG 53903</strain>
    </source>
</reference>
<keyword evidence="6" id="KW-1185">Reference proteome</keyword>
<dbReference type="Proteomes" id="UP001596058">
    <property type="component" value="Unassembled WGS sequence"/>
</dbReference>
<comment type="caution">
    <text evidence="5">The sequence shown here is derived from an EMBL/GenBank/DDBJ whole genome shotgun (WGS) entry which is preliminary data.</text>
</comment>
<dbReference type="InterPro" id="IPR011010">
    <property type="entry name" value="DNA_brk_join_enz"/>
</dbReference>
<keyword evidence="2" id="KW-0233">DNA recombination</keyword>
<dbReference type="InterPro" id="IPR002104">
    <property type="entry name" value="Integrase_catalytic"/>
</dbReference>
<dbReference type="PROSITE" id="PS51898">
    <property type="entry name" value="TYR_RECOMBINASE"/>
    <property type="match status" value="1"/>
</dbReference>
<dbReference type="Gene3D" id="1.10.443.10">
    <property type="entry name" value="Intergrase catalytic core"/>
    <property type="match status" value="1"/>
</dbReference>
<protein>
    <submittedName>
        <fullName evidence="5">Tyrosine-type recombinase/integrase</fullName>
    </submittedName>
</protein>
<dbReference type="RefSeq" id="WP_379522618.1">
    <property type="nucleotide sequence ID" value="NZ_JBHSPA010000089.1"/>
</dbReference>
<keyword evidence="1" id="KW-0238">DNA-binding</keyword>
<sequence>MAGNGFKRCKCREDGRELGAKCPKLRRKDGSWNPNHGTWCGKEEVPAGPDGKRIYLRCSGFVTETDLIAWYQAAGRLLDIPDAGPEGHEARMEILDMIRAAHKKQAPLPAHEELYRKYRAGQPLQSITFGEYWDTWVERRRRLKDIRESTLIGYISHWEKHIREVLAGVRMDRLFVPVVEQVFTEIDRKNEELLAARASDDPEVRMSVRGKRPTGPVTKQRIRATLRTVLASAKREHVVTFNAAELVKLDAGKKAKGVVWTKTRVEAFEVGYGKRLAAERSAEIRPKKPLERFKVWLATPRPSPVMVWTPVQLGVFLDHAAADRLYALYHLIAFRGLRRGEACGARWVDSELDEGLLATARQLNNVGREVREGSPKTESSDAVVALDQGTIAVLRAHKARQNEERLACGSAWIDSGRIFIKQDGSELTPDWVSEHFERLTFAAGLPPIRLHDLRHGAATLSLAAGNDMKTTSAMLRHSSISITADLYTTVLPEVARAAAEASAVLVPRAVVVGEASETDGLPSVSQLGDRRPADSTGSRGPQVEPGIEE</sequence>
<dbReference type="InterPro" id="IPR013762">
    <property type="entry name" value="Integrase-like_cat_sf"/>
</dbReference>
<name>A0ABW1D589_9ACTN</name>
<dbReference type="InterPro" id="IPR010998">
    <property type="entry name" value="Integrase_recombinase_N"/>
</dbReference>
<feature type="region of interest" description="Disordered" evidence="3">
    <location>
        <begin position="517"/>
        <end position="549"/>
    </location>
</feature>
<dbReference type="Gene3D" id="1.10.150.130">
    <property type="match status" value="1"/>
</dbReference>
<evidence type="ECO:0000313" key="6">
    <source>
        <dbReference type="Proteomes" id="UP001596058"/>
    </source>
</evidence>
<dbReference type="CDD" id="cd01189">
    <property type="entry name" value="INT_ICEBs1_C_like"/>
    <property type="match status" value="1"/>
</dbReference>
<organism evidence="5 6">
    <name type="scientific">Nonomuraea insulae</name>
    <dbReference type="NCBI Taxonomy" id="1616787"/>
    <lineage>
        <taxon>Bacteria</taxon>
        <taxon>Bacillati</taxon>
        <taxon>Actinomycetota</taxon>
        <taxon>Actinomycetes</taxon>
        <taxon>Streptosporangiales</taxon>
        <taxon>Streptosporangiaceae</taxon>
        <taxon>Nonomuraea</taxon>
    </lineage>
</organism>
<dbReference type="SUPFAM" id="SSF56349">
    <property type="entry name" value="DNA breaking-rejoining enzymes"/>
    <property type="match status" value="2"/>
</dbReference>
<proteinExistence type="predicted"/>
<dbReference type="PANTHER" id="PTHR30349:SF91">
    <property type="entry name" value="INTA PROTEIN"/>
    <property type="match status" value="1"/>
</dbReference>
<evidence type="ECO:0000256" key="2">
    <source>
        <dbReference type="ARBA" id="ARBA00023172"/>
    </source>
</evidence>
<dbReference type="EMBL" id="JBHSPA010000089">
    <property type="protein sequence ID" value="MFC5833192.1"/>
    <property type="molecule type" value="Genomic_DNA"/>
</dbReference>
<dbReference type="InterPro" id="IPR050090">
    <property type="entry name" value="Tyrosine_recombinase_XerCD"/>
</dbReference>
<evidence type="ECO:0000256" key="1">
    <source>
        <dbReference type="ARBA" id="ARBA00023125"/>
    </source>
</evidence>
<accession>A0ABW1D589</accession>
<feature type="domain" description="Tyr recombinase" evidence="4">
    <location>
        <begin position="303"/>
        <end position="500"/>
    </location>
</feature>